<evidence type="ECO:0000313" key="2">
    <source>
        <dbReference type="EMBL" id="UPU37498.1"/>
    </source>
</evidence>
<gene>
    <name evidence="2" type="ORF">M1B72_07280</name>
</gene>
<proteinExistence type="predicted"/>
<dbReference type="PROSITE" id="PS51257">
    <property type="entry name" value="PROKAR_LIPOPROTEIN"/>
    <property type="match status" value="1"/>
</dbReference>
<organism evidence="2 3">
    <name type="scientific">Geomonas paludis</name>
    <dbReference type="NCBI Taxonomy" id="2740185"/>
    <lineage>
        <taxon>Bacteria</taxon>
        <taxon>Pseudomonadati</taxon>
        <taxon>Thermodesulfobacteriota</taxon>
        <taxon>Desulfuromonadia</taxon>
        <taxon>Geobacterales</taxon>
        <taxon>Geobacteraceae</taxon>
        <taxon>Geomonas</taxon>
    </lineage>
</organism>
<dbReference type="EMBL" id="CP096574">
    <property type="protein sequence ID" value="UPU37498.1"/>
    <property type="molecule type" value="Genomic_DNA"/>
</dbReference>
<dbReference type="Proteomes" id="UP000831485">
    <property type="component" value="Chromosome"/>
</dbReference>
<keyword evidence="3" id="KW-1185">Reference proteome</keyword>
<evidence type="ECO:0000256" key="1">
    <source>
        <dbReference type="SAM" id="Coils"/>
    </source>
</evidence>
<dbReference type="RefSeq" id="WP_248647087.1">
    <property type="nucleotide sequence ID" value="NZ_CP096574.1"/>
</dbReference>
<evidence type="ECO:0000313" key="3">
    <source>
        <dbReference type="Proteomes" id="UP000831485"/>
    </source>
</evidence>
<name>A0ABY4LL44_9BACT</name>
<accession>A0ABY4LL44</accession>
<reference evidence="2" key="1">
    <citation type="submission" date="2022-04" db="EMBL/GenBank/DDBJ databases">
        <authorList>
            <person name="Liu G."/>
        </authorList>
    </citation>
    <scope>NUCLEOTIDE SEQUENCE</scope>
    <source>
        <strain evidence="2">RG22</strain>
    </source>
</reference>
<protein>
    <submittedName>
        <fullName evidence="2">Uncharacterized protein</fullName>
    </submittedName>
</protein>
<sequence>MEAERRLEQAQAQLASARAQLVYATGALYACEASGSYDDEGDFQPPDCSREEGAVGAAEAAVAEAEESVAEAEAAFEATKEHRMKMEQRNELAQRCLAMASQLSEAVQIECGARLSKAQSHLVTGTARLSHAQKALNAYVDTNPSAAQFHSWLNWSPQPNTPVTPKELRDRLNLSVEQQRYFYQYLADRDPDFRAKIAGYRRELDAASSLADRQAVQLKVRRNLSGYCAEELVRHALGPLGTRVDTQARTVFDDGRFTKTDLVVEGLKVPVILGRGEGMGAPVGGSVAVEVKCGQAGYVYGQRRHMIFQSGGHKRFDASMTLCSRDIKATAQERQGELRDPLREAGSPLVAMLPTKEEFDAACWAVITGEETTY</sequence>
<feature type="coiled-coil region" evidence="1">
    <location>
        <begin position="55"/>
        <end position="89"/>
    </location>
</feature>
<keyword evidence="1" id="KW-0175">Coiled coil</keyword>